<protein>
    <recommendedName>
        <fullName evidence="6">MANSC domain-containing protein</fullName>
    </recommendedName>
</protein>
<reference evidence="4" key="1">
    <citation type="submission" date="2021-01" db="EMBL/GenBank/DDBJ databases">
        <authorList>
            <person name="Zahm M."/>
            <person name="Roques C."/>
            <person name="Cabau C."/>
            <person name="Klopp C."/>
            <person name="Donnadieu C."/>
            <person name="Jouanno E."/>
            <person name="Lampietro C."/>
            <person name="Louis A."/>
            <person name="Herpin A."/>
            <person name="Echchiki A."/>
            <person name="Berthelot C."/>
            <person name="Parey E."/>
            <person name="Roest-Crollius H."/>
            <person name="Braasch I."/>
            <person name="Postlethwait J."/>
            <person name="Bobe J."/>
            <person name="Montfort J."/>
            <person name="Bouchez O."/>
            <person name="Begum T."/>
            <person name="Mejri S."/>
            <person name="Adams A."/>
            <person name="Chen W.-J."/>
            <person name="Guiguen Y."/>
        </authorList>
    </citation>
    <scope>NUCLEOTIDE SEQUENCE</scope>
    <source>
        <strain evidence="4">YG-15Mar2019-1</strain>
        <tissue evidence="4">Brain</tissue>
    </source>
</reference>
<keyword evidence="2" id="KW-0472">Membrane</keyword>
<feature type="compositionally biased region" description="Pro residues" evidence="1">
    <location>
        <begin position="215"/>
        <end position="227"/>
    </location>
</feature>
<evidence type="ECO:0000313" key="5">
    <source>
        <dbReference type="Proteomes" id="UP001046870"/>
    </source>
</evidence>
<feature type="compositionally biased region" description="Low complexity" evidence="1">
    <location>
        <begin position="228"/>
        <end position="267"/>
    </location>
</feature>
<proteinExistence type="predicted"/>
<dbReference type="InterPro" id="IPR041056">
    <property type="entry name" value="DUF5585"/>
</dbReference>
<keyword evidence="2" id="KW-0812">Transmembrane</keyword>
<sequence length="374" mass="38798">MTLRTLLALLPVLAVLAVPCLSSHAGNAPRITTIQTMNQSMCASECKTSNGCNWTVFDSENSTCYFLDCPNITVCHSITVEELLRKQEADVSADPEPVIPALSTSTPHTPVPETTSTPQPASLVPTTKLNNYSAFNGTVPAPSSSGDNLGQGAPVINQAQNQSSVITPSATPKAKELVTVAATTKPAPTTATATTLHTTKSTSTTTSTTATTQRPPIPTTARTPPPTTTITTTTSSPATSTVTTTTASTTPIPKTVPTITSTTATVKETPPPTMTKATSTQGPSGNVPQAGTTAPKAGTGEEGGANNAAIDIAAGPLTRQLVDTSSLLAVFLFGLIFFLVTVALFLRKAYDSYKKRDYTQVDYLINGMYSDSGV</sequence>
<accession>A0A9D3PYY1</accession>
<evidence type="ECO:0000313" key="4">
    <source>
        <dbReference type="EMBL" id="KAG7468425.1"/>
    </source>
</evidence>
<keyword evidence="3" id="KW-0732">Signal</keyword>
<feature type="compositionally biased region" description="Polar residues" evidence="1">
    <location>
        <begin position="275"/>
        <end position="292"/>
    </location>
</feature>
<dbReference type="OrthoDB" id="10071013at2759"/>
<name>A0A9D3PYY1_MEGAT</name>
<feature type="compositionally biased region" description="Low complexity" evidence="1">
    <location>
        <begin position="190"/>
        <end position="214"/>
    </location>
</feature>
<evidence type="ECO:0000256" key="3">
    <source>
        <dbReference type="SAM" id="SignalP"/>
    </source>
</evidence>
<dbReference type="AlphaFoldDB" id="A0A9D3PYY1"/>
<feature type="chain" id="PRO_5039512932" description="MANSC domain-containing protein" evidence="3">
    <location>
        <begin position="18"/>
        <end position="374"/>
    </location>
</feature>
<feature type="region of interest" description="Disordered" evidence="1">
    <location>
        <begin position="101"/>
        <end position="125"/>
    </location>
</feature>
<feature type="region of interest" description="Disordered" evidence="1">
    <location>
        <begin position="190"/>
        <end position="302"/>
    </location>
</feature>
<feature type="signal peptide" evidence="3">
    <location>
        <begin position="1"/>
        <end position="17"/>
    </location>
</feature>
<gene>
    <name evidence="4" type="ORF">MATL_G00142770</name>
</gene>
<evidence type="ECO:0000256" key="1">
    <source>
        <dbReference type="SAM" id="MobiDB-lite"/>
    </source>
</evidence>
<comment type="caution">
    <text evidence="4">The sequence shown here is derived from an EMBL/GenBank/DDBJ whole genome shotgun (WGS) entry which is preliminary data.</text>
</comment>
<organism evidence="4 5">
    <name type="scientific">Megalops atlanticus</name>
    <name type="common">Tarpon</name>
    <name type="synonym">Clupea gigantea</name>
    <dbReference type="NCBI Taxonomy" id="7932"/>
    <lineage>
        <taxon>Eukaryota</taxon>
        <taxon>Metazoa</taxon>
        <taxon>Chordata</taxon>
        <taxon>Craniata</taxon>
        <taxon>Vertebrata</taxon>
        <taxon>Euteleostomi</taxon>
        <taxon>Actinopterygii</taxon>
        <taxon>Neopterygii</taxon>
        <taxon>Teleostei</taxon>
        <taxon>Elopiformes</taxon>
        <taxon>Megalopidae</taxon>
        <taxon>Megalops</taxon>
    </lineage>
</organism>
<evidence type="ECO:0008006" key="6">
    <source>
        <dbReference type="Google" id="ProtNLM"/>
    </source>
</evidence>
<feature type="transmembrane region" description="Helical" evidence="2">
    <location>
        <begin position="327"/>
        <end position="346"/>
    </location>
</feature>
<keyword evidence="2" id="KW-1133">Transmembrane helix</keyword>
<dbReference type="Pfam" id="PF17823">
    <property type="entry name" value="DUF5585"/>
    <property type="match status" value="1"/>
</dbReference>
<dbReference type="Proteomes" id="UP001046870">
    <property type="component" value="Chromosome 11"/>
</dbReference>
<keyword evidence="5" id="KW-1185">Reference proteome</keyword>
<feature type="compositionally biased region" description="Polar residues" evidence="1">
    <location>
        <begin position="102"/>
        <end position="125"/>
    </location>
</feature>
<dbReference type="EMBL" id="JAFDVH010000011">
    <property type="protein sequence ID" value="KAG7468425.1"/>
    <property type="molecule type" value="Genomic_DNA"/>
</dbReference>
<evidence type="ECO:0000256" key="2">
    <source>
        <dbReference type="SAM" id="Phobius"/>
    </source>
</evidence>